<dbReference type="EMBL" id="AP026978">
    <property type="protein sequence ID" value="BDT99672.1"/>
    <property type="molecule type" value="Genomic_DNA"/>
</dbReference>
<dbReference type="InterPro" id="IPR003594">
    <property type="entry name" value="HATPase_dom"/>
</dbReference>
<keyword evidence="5 9" id="KW-0418">Kinase</keyword>
<dbReference type="Proteomes" id="UP001317870">
    <property type="component" value="Chromosome"/>
</dbReference>
<evidence type="ECO:0000256" key="4">
    <source>
        <dbReference type="ARBA" id="ARBA00022679"/>
    </source>
</evidence>
<comment type="catalytic activity">
    <reaction evidence="1">
        <text>ATP + protein L-histidine = ADP + protein N-phospho-L-histidine.</text>
        <dbReference type="EC" id="2.7.13.3"/>
    </reaction>
</comment>
<keyword evidence="7" id="KW-1133">Transmembrane helix</keyword>
<dbReference type="EC" id="2.7.13.3" evidence="2"/>
<feature type="transmembrane region" description="Helical" evidence="7">
    <location>
        <begin position="18"/>
        <end position="41"/>
    </location>
</feature>
<dbReference type="GO" id="GO:0016301">
    <property type="term" value="F:kinase activity"/>
    <property type="evidence" value="ECO:0007669"/>
    <property type="project" value="UniProtKB-KW"/>
</dbReference>
<dbReference type="InterPro" id="IPR050428">
    <property type="entry name" value="TCS_sensor_his_kinase"/>
</dbReference>
<dbReference type="SUPFAM" id="SSF55874">
    <property type="entry name" value="ATPase domain of HSP90 chaperone/DNA topoisomerase II/histidine kinase"/>
    <property type="match status" value="1"/>
</dbReference>
<evidence type="ECO:0000313" key="9">
    <source>
        <dbReference type="EMBL" id="BDT99672.1"/>
    </source>
</evidence>
<proteinExistence type="predicted"/>
<keyword evidence="7" id="KW-0472">Membrane</keyword>
<dbReference type="PANTHER" id="PTHR45436">
    <property type="entry name" value="SENSOR HISTIDINE KINASE YKOH"/>
    <property type="match status" value="1"/>
</dbReference>
<evidence type="ECO:0000256" key="2">
    <source>
        <dbReference type="ARBA" id="ARBA00012438"/>
    </source>
</evidence>
<feature type="compositionally biased region" description="Low complexity" evidence="6">
    <location>
        <begin position="269"/>
        <end position="287"/>
    </location>
</feature>
<dbReference type="Pfam" id="PF08376">
    <property type="entry name" value="NIT"/>
    <property type="match status" value="1"/>
</dbReference>
<dbReference type="PANTHER" id="PTHR45436:SF5">
    <property type="entry name" value="SENSOR HISTIDINE KINASE TRCS"/>
    <property type="match status" value="1"/>
</dbReference>
<name>A0ABN6U388_9NOCA</name>
<protein>
    <recommendedName>
        <fullName evidence="2">histidine kinase</fullName>
        <ecNumber evidence="2">2.7.13.3</ecNumber>
    </recommendedName>
</protein>
<dbReference type="InterPro" id="IPR013587">
    <property type="entry name" value="Nitrate/nitrite_sensing"/>
</dbReference>
<feature type="compositionally biased region" description="Polar residues" evidence="6">
    <location>
        <begin position="736"/>
        <end position="753"/>
    </location>
</feature>
<reference evidence="9 10" key="1">
    <citation type="submission" date="2022-11" db="EMBL/GenBank/DDBJ databases">
        <title>Genome Sequencing of Nocardia sp. ON39_IFM12276 and assembly.</title>
        <authorList>
            <person name="Shimojima M."/>
            <person name="Toyokawa M."/>
            <person name="Uesaka K."/>
        </authorList>
    </citation>
    <scope>NUCLEOTIDE SEQUENCE [LARGE SCALE GENOMIC DNA]</scope>
    <source>
        <strain evidence="9 10">IFM 12276</strain>
    </source>
</reference>
<evidence type="ECO:0000256" key="6">
    <source>
        <dbReference type="SAM" id="MobiDB-lite"/>
    </source>
</evidence>
<sequence length="788" mass="83949">MDYVVPMFRARLGVRTRILAIALIPSLTLLVVGVGATSYLVAEGTKAKDWAAENQKAIPSTREMMEAVQQERHLTLAHLSGDGTAATALGAARMRLDGALRGLIQASEGIRDVDDSKLGDNVANFTTLTQNMSAVRGGVDAAALPPADAYMFYNRLLDVISVGTKVAEQTAPYTEIGVRIATGMRLFNATEAMARSNALGGLYIDGPTPPAIPAEEYIRQIGFYHSEIAALGAELEGAEQRHLQTLIASPAWQQLTTMENAVVQRAMASAQPPSTGSSTSGSGARASSPPPLPLSTQEWHSAAAEVNRGLIDAWTTHNRASQKLAEDKAAAAATRSAFAGGGVLVVSVLAFLIAVIIANRVIRRLKRLRGQTLALADERLPDMMRRLRDGETVDPAAESSVLDYGSDEIGQVAKAFQHAHSAAVAAAVAEARTREGVKAVFLNIAHRSQIVVHRQLEILDEAEQRQEDPVLLDTLFRLDHLATRERRNAENLTILGGGKPGRQWRNPVPLVDLVRSAVGETLDYARVRVARLPEVRVLGTVVADLIHLLAELVDNATSFSPPQSRVEVSGNVVGKGIVVEIADQGMGMSEEDRATMNEMLCDPPDFGVAALSADSRLGLFVVAQLAARHGIAVRLSDSDYGGIKAIVLVPSALIATDSGAPQTPAELTDPGRRGRLFDGPSVAAETETAVQTAPSSVATLPVEAAALPRYGPRPYTEAPMQPGPDGRPALPRRTRQTNLAPQLAQPVQEQAASVQPPRSAEQARDLMSAIENGTRQGRRAVISDEQEG</sequence>
<dbReference type="SMART" id="SM00387">
    <property type="entry name" value="HATPase_c"/>
    <property type="match status" value="1"/>
</dbReference>
<evidence type="ECO:0000313" key="10">
    <source>
        <dbReference type="Proteomes" id="UP001317870"/>
    </source>
</evidence>
<keyword evidence="4" id="KW-0808">Transferase</keyword>
<evidence type="ECO:0000259" key="8">
    <source>
        <dbReference type="SMART" id="SM00387"/>
    </source>
</evidence>
<evidence type="ECO:0000256" key="3">
    <source>
        <dbReference type="ARBA" id="ARBA00022553"/>
    </source>
</evidence>
<evidence type="ECO:0000256" key="5">
    <source>
        <dbReference type="ARBA" id="ARBA00022777"/>
    </source>
</evidence>
<dbReference type="Gene3D" id="6.10.340.10">
    <property type="match status" value="1"/>
</dbReference>
<accession>A0ABN6U388</accession>
<evidence type="ECO:0000256" key="1">
    <source>
        <dbReference type="ARBA" id="ARBA00000085"/>
    </source>
</evidence>
<dbReference type="Gene3D" id="3.30.565.10">
    <property type="entry name" value="Histidine kinase-like ATPase, C-terminal domain"/>
    <property type="match status" value="1"/>
</dbReference>
<keyword evidence="7" id="KW-0812">Transmembrane</keyword>
<dbReference type="InterPro" id="IPR036890">
    <property type="entry name" value="HATPase_C_sf"/>
</dbReference>
<evidence type="ECO:0000256" key="7">
    <source>
        <dbReference type="SAM" id="Phobius"/>
    </source>
</evidence>
<keyword evidence="10" id="KW-1185">Reference proteome</keyword>
<organism evidence="9 10">
    <name type="scientific">Nocardia sputorum</name>
    <dbReference type="NCBI Taxonomy" id="2984338"/>
    <lineage>
        <taxon>Bacteria</taxon>
        <taxon>Bacillati</taxon>
        <taxon>Actinomycetota</taxon>
        <taxon>Actinomycetes</taxon>
        <taxon>Mycobacteriales</taxon>
        <taxon>Nocardiaceae</taxon>
        <taxon>Nocardia</taxon>
    </lineage>
</organism>
<feature type="domain" description="Histidine kinase/HSP90-like ATPase" evidence="8">
    <location>
        <begin position="540"/>
        <end position="653"/>
    </location>
</feature>
<keyword evidence="3" id="KW-0597">Phosphoprotein</keyword>
<gene>
    <name evidence="9" type="ORF">IFM12276_27010</name>
</gene>
<feature type="region of interest" description="Disordered" evidence="6">
    <location>
        <begin position="711"/>
        <end position="788"/>
    </location>
</feature>
<feature type="region of interest" description="Disordered" evidence="6">
    <location>
        <begin position="266"/>
        <end position="296"/>
    </location>
</feature>
<feature type="transmembrane region" description="Helical" evidence="7">
    <location>
        <begin position="337"/>
        <end position="359"/>
    </location>
</feature>
<dbReference type="Pfam" id="PF02518">
    <property type="entry name" value="HATPase_c"/>
    <property type="match status" value="1"/>
</dbReference>